<dbReference type="AlphaFoldDB" id="A0A2P5ASZ8"/>
<organism evidence="1 2">
    <name type="scientific">Parasponia andersonii</name>
    <name type="common">Sponia andersonii</name>
    <dbReference type="NCBI Taxonomy" id="3476"/>
    <lineage>
        <taxon>Eukaryota</taxon>
        <taxon>Viridiplantae</taxon>
        <taxon>Streptophyta</taxon>
        <taxon>Embryophyta</taxon>
        <taxon>Tracheophyta</taxon>
        <taxon>Spermatophyta</taxon>
        <taxon>Magnoliopsida</taxon>
        <taxon>eudicotyledons</taxon>
        <taxon>Gunneridae</taxon>
        <taxon>Pentapetalae</taxon>
        <taxon>rosids</taxon>
        <taxon>fabids</taxon>
        <taxon>Rosales</taxon>
        <taxon>Cannabaceae</taxon>
        <taxon>Parasponia</taxon>
    </lineage>
</organism>
<proteinExistence type="predicted"/>
<comment type="caution">
    <text evidence="1">The sequence shown here is derived from an EMBL/GenBank/DDBJ whole genome shotgun (WGS) entry which is preliminary data.</text>
</comment>
<dbReference type="EMBL" id="JXTB01000459">
    <property type="protein sequence ID" value="PON39649.1"/>
    <property type="molecule type" value="Genomic_DNA"/>
</dbReference>
<gene>
    <name evidence="1" type="ORF">PanWU01x14_303490</name>
</gene>
<reference evidence="2" key="1">
    <citation type="submission" date="2016-06" db="EMBL/GenBank/DDBJ databases">
        <title>Parallel loss of symbiosis genes in relatives of nitrogen-fixing non-legume Parasponia.</title>
        <authorList>
            <person name="Van Velzen R."/>
            <person name="Holmer R."/>
            <person name="Bu F."/>
            <person name="Rutten L."/>
            <person name="Van Zeijl A."/>
            <person name="Liu W."/>
            <person name="Santuari L."/>
            <person name="Cao Q."/>
            <person name="Sharma T."/>
            <person name="Shen D."/>
            <person name="Roswanjaya Y."/>
            <person name="Wardhani T."/>
            <person name="Kalhor M.S."/>
            <person name="Jansen J."/>
            <person name="Van den Hoogen J."/>
            <person name="Gungor B."/>
            <person name="Hartog M."/>
            <person name="Hontelez J."/>
            <person name="Verver J."/>
            <person name="Yang W.-C."/>
            <person name="Schijlen E."/>
            <person name="Repin R."/>
            <person name="Schilthuizen M."/>
            <person name="Schranz E."/>
            <person name="Heidstra R."/>
            <person name="Miyata K."/>
            <person name="Fedorova E."/>
            <person name="Kohlen W."/>
            <person name="Bisseling T."/>
            <person name="Smit S."/>
            <person name="Geurts R."/>
        </authorList>
    </citation>
    <scope>NUCLEOTIDE SEQUENCE [LARGE SCALE GENOMIC DNA]</scope>
    <source>
        <strain evidence="2">cv. WU1-14</strain>
    </source>
</reference>
<evidence type="ECO:0000313" key="2">
    <source>
        <dbReference type="Proteomes" id="UP000237105"/>
    </source>
</evidence>
<keyword evidence="2" id="KW-1185">Reference proteome</keyword>
<evidence type="ECO:0000313" key="1">
    <source>
        <dbReference type="EMBL" id="PON39649.1"/>
    </source>
</evidence>
<dbReference type="Proteomes" id="UP000237105">
    <property type="component" value="Unassembled WGS sequence"/>
</dbReference>
<dbReference type="OrthoDB" id="10273805at2759"/>
<sequence>MFLISMRRKEEEQYCNSNSSIHWRVVLAALSRSRSHHLQKDNTAGILVSYSSLFRLNSDACLGSQ</sequence>
<name>A0A2P5ASZ8_PARAD</name>
<accession>A0A2P5ASZ8</accession>
<protein>
    <submittedName>
        <fullName evidence="1">Uncharacterized protein</fullName>
    </submittedName>
</protein>